<gene>
    <name evidence="1" type="ORF">TM448A00285_0008</name>
    <name evidence="2" type="ORF">TM448B00616_0002</name>
</gene>
<dbReference type="EMBL" id="MT143998">
    <property type="protein sequence ID" value="QJA45830.1"/>
    <property type="molecule type" value="Genomic_DNA"/>
</dbReference>
<organism evidence="1">
    <name type="scientific">viral metagenome</name>
    <dbReference type="NCBI Taxonomy" id="1070528"/>
    <lineage>
        <taxon>unclassified sequences</taxon>
        <taxon>metagenomes</taxon>
        <taxon>organismal metagenomes</taxon>
    </lineage>
</organism>
<accession>A0A6H1ZF63</accession>
<dbReference type="AlphaFoldDB" id="A0A6H1ZF63"/>
<name>A0A6H1ZF63_9ZZZZ</name>
<evidence type="ECO:0000313" key="2">
    <source>
        <dbReference type="EMBL" id="QJH96040.1"/>
    </source>
</evidence>
<evidence type="ECO:0000313" key="1">
    <source>
        <dbReference type="EMBL" id="QJA45830.1"/>
    </source>
</evidence>
<dbReference type="EMBL" id="MT144638">
    <property type="protein sequence ID" value="QJH96040.1"/>
    <property type="molecule type" value="Genomic_DNA"/>
</dbReference>
<protein>
    <submittedName>
        <fullName evidence="1">Uncharacterized protein</fullName>
    </submittedName>
</protein>
<sequence>MNEKSKEEVEAEVKVKINFDERSLEMMDMAMFSGEFVDMVAMRALHALEERLAADAESLQLVNSMYMLLLYERYIGENKEGLTEWYNNQAAAEAIGEISKLVRWEVE</sequence>
<proteinExistence type="predicted"/>
<reference evidence="1" key="1">
    <citation type="submission" date="2020-03" db="EMBL/GenBank/DDBJ databases">
        <title>The deep terrestrial virosphere.</title>
        <authorList>
            <person name="Holmfeldt K."/>
            <person name="Nilsson E."/>
            <person name="Simone D."/>
            <person name="Lopez-Fernandez M."/>
            <person name="Wu X."/>
            <person name="de Brujin I."/>
            <person name="Lundin D."/>
            <person name="Andersson A."/>
            <person name="Bertilsson S."/>
            <person name="Dopson M."/>
        </authorList>
    </citation>
    <scope>NUCLEOTIDE SEQUENCE</scope>
    <source>
        <strain evidence="1">TM448A00285</strain>
        <strain evidence="2">TM448B00616</strain>
    </source>
</reference>